<feature type="non-terminal residue" evidence="2">
    <location>
        <position position="85"/>
    </location>
</feature>
<dbReference type="Proteomes" id="UP001211907">
    <property type="component" value="Unassembled WGS sequence"/>
</dbReference>
<keyword evidence="3" id="KW-1185">Reference proteome</keyword>
<feature type="transmembrane region" description="Helical" evidence="1">
    <location>
        <begin position="6"/>
        <end position="26"/>
    </location>
</feature>
<proteinExistence type="predicted"/>
<protein>
    <submittedName>
        <fullName evidence="2">Uncharacterized protein</fullName>
    </submittedName>
</protein>
<comment type="caution">
    <text evidence="2">The sequence shown here is derived from an EMBL/GenBank/DDBJ whole genome shotgun (WGS) entry which is preliminary data.</text>
</comment>
<reference evidence="2" key="1">
    <citation type="submission" date="2020-05" db="EMBL/GenBank/DDBJ databases">
        <title>Phylogenomic resolution of chytrid fungi.</title>
        <authorList>
            <person name="Stajich J.E."/>
            <person name="Amses K."/>
            <person name="Simmons R."/>
            <person name="Seto K."/>
            <person name="Myers J."/>
            <person name="Bonds A."/>
            <person name="Quandt C.A."/>
            <person name="Barry K."/>
            <person name="Liu P."/>
            <person name="Grigoriev I."/>
            <person name="Longcore J.E."/>
            <person name="James T.Y."/>
        </authorList>
    </citation>
    <scope>NUCLEOTIDE SEQUENCE</scope>
    <source>
        <strain evidence="2">JEL0513</strain>
    </source>
</reference>
<keyword evidence="1" id="KW-0812">Transmembrane</keyword>
<evidence type="ECO:0000313" key="2">
    <source>
        <dbReference type="EMBL" id="KAJ3079678.1"/>
    </source>
</evidence>
<feature type="transmembrane region" description="Helical" evidence="1">
    <location>
        <begin position="38"/>
        <end position="61"/>
    </location>
</feature>
<evidence type="ECO:0000313" key="3">
    <source>
        <dbReference type="Proteomes" id="UP001211907"/>
    </source>
</evidence>
<keyword evidence="1" id="KW-0472">Membrane</keyword>
<dbReference type="AlphaFoldDB" id="A0AAD5X5Q2"/>
<evidence type="ECO:0000256" key="1">
    <source>
        <dbReference type="SAM" id="Phobius"/>
    </source>
</evidence>
<organism evidence="2 3">
    <name type="scientific">Physocladia obscura</name>
    <dbReference type="NCBI Taxonomy" id="109957"/>
    <lineage>
        <taxon>Eukaryota</taxon>
        <taxon>Fungi</taxon>
        <taxon>Fungi incertae sedis</taxon>
        <taxon>Chytridiomycota</taxon>
        <taxon>Chytridiomycota incertae sedis</taxon>
        <taxon>Chytridiomycetes</taxon>
        <taxon>Chytridiales</taxon>
        <taxon>Chytriomycetaceae</taxon>
        <taxon>Physocladia</taxon>
    </lineage>
</organism>
<dbReference type="EMBL" id="JADGJH010005681">
    <property type="protein sequence ID" value="KAJ3079678.1"/>
    <property type="molecule type" value="Genomic_DNA"/>
</dbReference>
<name>A0AAD5X5Q2_9FUNG</name>
<gene>
    <name evidence="2" type="ORF">HK100_010355</name>
</gene>
<keyword evidence="1" id="KW-1133">Transmembrane helix</keyword>
<sequence length="85" mass="9306">MLCTLLVLPILAMVIIYTIPLEASGLNRSYASGRSSRTILLVALIYSALNLMQTYHLMLLFDNSNASLFQFQELGGLIAIDGISL</sequence>
<accession>A0AAD5X5Q2</accession>